<accession>A0A4U5N0N7</accession>
<gene>
    <name evidence="7" type="ORF">L596_017137</name>
</gene>
<feature type="transmembrane region" description="Helical" evidence="5">
    <location>
        <begin position="12"/>
        <end position="32"/>
    </location>
</feature>
<dbReference type="InterPro" id="IPR000276">
    <property type="entry name" value="GPCR_Rhodpsn"/>
</dbReference>
<reference evidence="7 8" key="1">
    <citation type="journal article" date="2015" name="Genome Biol.">
        <title>Comparative genomics of Steinernema reveals deeply conserved gene regulatory networks.</title>
        <authorList>
            <person name="Dillman A.R."/>
            <person name="Macchietto M."/>
            <person name="Porter C.F."/>
            <person name="Rogers A."/>
            <person name="Williams B."/>
            <person name="Antoshechkin I."/>
            <person name="Lee M.M."/>
            <person name="Goodwin Z."/>
            <person name="Lu X."/>
            <person name="Lewis E.E."/>
            <person name="Goodrich-Blair H."/>
            <person name="Stock S.P."/>
            <person name="Adams B.J."/>
            <person name="Sternberg P.W."/>
            <person name="Mortazavi A."/>
        </authorList>
    </citation>
    <scope>NUCLEOTIDE SEQUENCE [LARGE SCALE GENOMIC DNA]</scope>
    <source>
        <strain evidence="7 8">ALL</strain>
    </source>
</reference>
<dbReference type="PROSITE" id="PS50262">
    <property type="entry name" value="G_PROTEIN_RECEP_F1_2"/>
    <property type="match status" value="1"/>
</dbReference>
<dbReference type="AlphaFoldDB" id="A0A4U5N0N7"/>
<dbReference type="Pfam" id="PF10320">
    <property type="entry name" value="7TM_GPCR_Srsx"/>
    <property type="match status" value="1"/>
</dbReference>
<evidence type="ECO:0000259" key="6">
    <source>
        <dbReference type="PROSITE" id="PS50262"/>
    </source>
</evidence>
<evidence type="ECO:0000256" key="3">
    <source>
        <dbReference type="ARBA" id="ARBA00022989"/>
    </source>
</evidence>
<dbReference type="PANTHER" id="PTHR23360">
    <property type="entry name" value="G-PROTEIN COUPLED RECEPTORS FAMILY 1 PROFILE DOMAIN-CONTAINING PROTEIN-RELATED"/>
    <property type="match status" value="1"/>
</dbReference>
<dbReference type="SUPFAM" id="SSF81321">
    <property type="entry name" value="Family A G protein-coupled receptor-like"/>
    <property type="match status" value="1"/>
</dbReference>
<organism evidence="7 8">
    <name type="scientific">Steinernema carpocapsae</name>
    <name type="common">Entomopathogenic nematode</name>
    <dbReference type="NCBI Taxonomy" id="34508"/>
    <lineage>
        <taxon>Eukaryota</taxon>
        <taxon>Metazoa</taxon>
        <taxon>Ecdysozoa</taxon>
        <taxon>Nematoda</taxon>
        <taxon>Chromadorea</taxon>
        <taxon>Rhabditida</taxon>
        <taxon>Tylenchina</taxon>
        <taxon>Panagrolaimomorpha</taxon>
        <taxon>Strongyloidoidea</taxon>
        <taxon>Steinernematidae</taxon>
        <taxon>Steinernema</taxon>
    </lineage>
</organism>
<keyword evidence="3 5" id="KW-1133">Transmembrane helix</keyword>
<name>A0A4U5N0N7_STECR</name>
<dbReference type="InterPro" id="IPR047130">
    <property type="entry name" value="7TM_GPCR_Srsx_nematod"/>
</dbReference>
<dbReference type="GO" id="GO:0016020">
    <property type="term" value="C:membrane"/>
    <property type="evidence" value="ECO:0007669"/>
    <property type="project" value="UniProtKB-SubCell"/>
</dbReference>
<comment type="subcellular location">
    <subcellularLocation>
        <location evidence="1">Membrane</location>
    </subcellularLocation>
</comment>
<dbReference type="GO" id="GO:0004930">
    <property type="term" value="F:G protein-coupled receptor activity"/>
    <property type="evidence" value="ECO:0007669"/>
    <property type="project" value="InterPro"/>
</dbReference>
<dbReference type="PANTHER" id="PTHR23360:SF16">
    <property type="entry name" value="G-PROTEIN COUPLED RECEPTORS FAMILY 1 PROFILE DOMAIN-CONTAINING PROTEIN"/>
    <property type="match status" value="1"/>
</dbReference>
<dbReference type="PROSITE" id="PS00237">
    <property type="entry name" value="G_PROTEIN_RECEP_F1_1"/>
    <property type="match status" value="1"/>
</dbReference>
<dbReference type="EMBL" id="AZBU02000005">
    <property type="protein sequence ID" value="TKR75916.1"/>
    <property type="molecule type" value="Genomic_DNA"/>
</dbReference>
<keyword evidence="8" id="KW-1185">Reference proteome</keyword>
<dbReference type="InterPro" id="IPR019424">
    <property type="entry name" value="7TM_GPCR_Srsx"/>
</dbReference>
<evidence type="ECO:0000256" key="2">
    <source>
        <dbReference type="ARBA" id="ARBA00022692"/>
    </source>
</evidence>
<dbReference type="OrthoDB" id="5820127at2759"/>
<feature type="transmembrane region" description="Helical" evidence="5">
    <location>
        <begin position="175"/>
        <end position="199"/>
    </location>
</feature>
<sequence>MLLLRSQRLRGACNILICIQAVMDILISFGHVVYFYCLYTETLITFSECYKYQFIPCSAMNITTALMLAIGMDRFLCLKYAVRYKKWPTPIYLAILLVSCILYDVLIKTVGYMSLTHDPVICLIADGYVGLGKDLWVYTQVIINVCVVIVYKMIHNQMKLMEDRVTETKKIISSLFTIVICYIFGWLMTMCLLGVVRVLTTESNLVVTCEVFAGIFANINMVIPAFIYYRRSSIYKTAFKELVTAGLVGPASLSFQRTSVNNTSANSNNGN</sequence>
<feature type="transmembrane region" description="Helical" evidence="5">
    <location>
        <begin position="205"/>
        <end position="229"/>
    </location>
</feature>
<keyword evidence="4 5" id="KW-0472">Membrane</keyword>
<feature type="transmembrane region" description="Helical" evidence="5">
    <location>
        <begin position="91"/>
        <end position="115"/>
    </location>
</feature>
<reference evidence="7 8" key="2">
    <citation type="journal article" date="2019" name="G3 (Bethesda)">
        <title>Hybrid Assembly of the Genome of the Entomopathogenic Nematode Steinernema carpocapsae Identifies the X-Chromosome.</title>
        <authorList>
            <person name="Serra L."/>
            <person name="Macchietto M."/>
            <person name="Macias-Munoz A."/>
            <person name="McGill C.J."/>
            <person name="Rodriguez I.M."/>
            <person name="Rodriguez B."/>
            <person name="Murad R."/>
            <person name="Mortazavi A."/>
        </authorList>
    </citation>
    <scope>NUCLEOTIDE SEQUENCE [LARGE SCALE GENOMIC DNA]</scope>
    <source>
        <strain evidence="7 8">ALL</strain>
    </source>
</reference>
<keyword evidence="2 5" id="KW-0812">Transmembrane</keyword>
<feature type="transmembrane region" description="Helical" evidence="5">
    <location>
        <begin position="52"/>
        <end position="70"/>
    </location>
</feature>
<evidence type="ECO:0000313" key="8">
    <source>
        <dbReference type="Proteomes" id="UP000298663"/>
    </source>
</evidence>
<dbReference type="Gene3D" id="1.20.1070.10">
    <property type="entry name" value="Rhodopsin 7-helix transmembrane proteins"/>
    <property type="match status" value="1"/>
</dbReference>
<comment type="caution">
    <text evidence="7">The sequence shown here is derived from an EMBL/GenBank/DDBJ whole genome shotgun (WGS) entry which is preliminary data.</text>
</comment>
<feature type="domain" description="G-protein coupled receptors family 1 profile" evidence="6">
    <location>
        <begin position="1"/>
        <end position="228"/>
    </location>
</feature>
<evidence type="ECO:0000256" key="5">
    <source>
        <dbReference type="SAM" id="Phobius"/>
    </source>
</evidence>
<proteinExistence type="predicted"/>
<dbReference type="Proteomes" id="UP000298663">
    <property type="component" value="Unassembled WGS sequence"/>
</dbReference>
<evidence type="ECO:0000256" key="1">
    <source>
        <dbReference type="ARBA" id="ARBA00004370"/>
    </source>
</evidence>
<evidence type="ECO:0000313" key="7">
    <source>
        <dbReference type="EMBL" id="TKR75916.1"/>
    </source>
</evidence>
<protein>
    <recommendedName>
        <fullName evidence="6">G-protein coupled receptors family 1 profile domain-containing protein</fullName>
    </recommendedName>
</protein>
<evidence type="ECO:0000256" key="4">
    <source>
        <dbReference type="ARBA" id="ARBA00023136"/>
    </source>
</evidence>
<feature type="transmembrane region" description="Helical" evidence="5">
    <location>
        <begin position="135"/>
        <end position="154"/>
    </location>
</feature>
<dbReference type="InterPro" id="IPR017452">
    <property type="entry name" value="GPCR_Rhodpsn_7TM"/>
</dbReference>
<dbReference type="SMART" id="SM01381">
    <property type="entry name" value="7TM_GPCR_Srsx"/>
    <property type="match status" value="1"/>
</dbReference>